<evidence type="ECO:0000313" key="9">
    <source>
        <dbReference type="EMBL" id="OUS40128.1"/>
    </source>
</evidence>
<protein>
    <recommendedName>
        <fullName evidence="8">TonB-dependent receptor-like beta-barrel domain-containing protein</fullName>
    </recommendedName>
</protein>
<feature type="domain" description="TonB-dependent receptor-like beta-barrel" evidence="8">
    <location>
        <begin position="1"/>
        <end position="174"/>
    </location>
</feature>
<comment type="subcellular location">
    <subcellularLocation>
        <location evidence="1">Cell outer membrane</location>
        <topology evidence="1">Multi-pass membrane protein</topology>
    </subcellularLocation>
</comment>
<dbReference type="InterPro" id="IPR000531">
    <property type="entry name" value="Beta-barrel_TonB"/>
</dbReference>
<feature type="non-terminal residue" evidence="9">
    <location>
        <position position="1"/>
    </location>
</feature>
<keyword evidence="4" id="KW-0812">Transmembrane</keyword>
<dbReference type="GO" id="GO:0044718">
    <property type="term" value="P:siderophore transmembrane transport"/>
    <property type="evidence" value="ECO:0007669"/>
    <property type="project" value="TreeGrafter"/>
</dbReference>
<organism evidence="9 10">
    <name type="scientific">Oleispira antarctica</name>
    <dbReference type="NCBI Taxonomy" id="188908"/>
    <lineage>
        <taxon>Bacteria</taxon>
        <taxon>Pseudomonadati</taxon>
        <taxon>Pseudomonadota</taxon>
        <taxon>Gammaproteobacteria</taxon>
        <taxon>Oceanospirillales</taxon>
        <taxon>Oceanospirillaceae</taxon>
        <taxon>Oleispira</taxon>
    </lineage>
</organism>
<dbReference type="GO" id="GO:0015344">
    <property type="term" value="F:siderophore uptake transmembrane transporter activity"/>
    <property type="evidence" value="ECO:0007669"/>
    <property type="project" value="TreeGrafter"/>
</dbReference>
<name>A0A1Y5HS36_OLEAN</name>
<sequence>PAAQELYSCGPHESTETFEVGDSQLDDESAITMDVGLAWQGENWLVDASIYRNNFSNFIYQQNQNREEDGLAVYKYVQQDAHLHGYEINVTRSWENGVQVQVFADAVVAKFDAGAQKDQYLPRMPANRQGLDISFHHYLWGAYARLTHYQTQDKLAGQETATPGFDQLNMGLNHLTAMRDGELKLYAVLQNVLDEEMAYHTSFVKDEVSQPGRNIKLGVSYLF</sequence>
<dbReference type="PANTHER" id="PTHR30069:SF40">
    <property type="entry name" value="TONB-DEPENDENT RECEPTOR NMB0964-RELATED"/>
    <property type="match status" value="1"/>
</dbReference>
<proteinExistence type="predicted"/>
<dbReference type="SUPFAM" id="SSF56935">
    <property type="entry name" value="Porins"/>
    <property type="match status" value="1"/>
</dbReference>
<evidence type="ECO:0000256" key="6">
    <source>
        <dbReference type="ARBA" id="ARBA00023136"/>
    </source>
</evidence>
<dbReference type="Pfam" id="PF00593">
    <property type="entry name" value="TonB_dep_Rec_b-barrel"/>
    <property type="match status" value="1"/>
</dbReference>
<keyword evidence="7" id="KW-0998">Cell outer membrane</keyword>
<dbReference type="Proteomes" id="UP000227088">
    <property type="component" value="Unassembled WGS sequence"/>
</dbReference>
<comment type="caution">
    <text evidence="9">The sequence shown here is derived from an EMBL/GenBank/DDBJ whole genome shotgun (WGS) entry which is preliminary data.</text>
</comment>
<evidence type="ECO:0000256" key="7">
    <source>
        <dbReference type="ARBA" id="ARBA00023237"/>
    </source>
</evidence>
<dbReference type="InterPro" id="IPR039426">
    <property type="entry name" value="TonB-dep_rcpt-like"/>
</dbReference>
<gene>
    <name evidence="9" type="ORF">A9R00_07600</name>
</gene>
<evidence type="ECO:0000256" key="4">
    <source>
        <dbReference type="ARBA" id="ARBA00022692"/>
    </source>
</evidence>
<dbReference type="PANTHER" id="PTHR30069">
    <property type="entry name" value="TONB-DEPENDENT OUTER MEMBRANE RECEPTOR"/>
    <property type="match status" value="1"/>
</dbReference>
<keyword evidence="5" id="KW-0798">TonB box</keyword>
<evidence type="ECO:0000256" key="3">
    <source>
        <dbReference type="ARBA" id="ARBA00022452"/>
    </source>
</evidence>
<evidence type="ECO:0000259" key="8">
    <source>
        <dbReference type="Pfam" id="PF00593"/>
    </source>
</evidence>
<keyword evidence="3" id="KW-1134">Transmembrane beta strand</keyword>
<keyword evidence="2" id="KW-0813">Transport</keyword>
<evidence type="ECO:0000256" key="5">
    <source>
        <dbReference type="ARBA" id="ARBA00023077"/>
    </source>
</evidence>
<evidence type="ECO:0000313" key="10">
    <source>
        <dbReference type="Proteomes" id="UP000227088"/>
    </source>
</evidence>
<dbReference type="InterPro" id="IPR036942">
    <property type="entry name" value="Beta-barrel_TonB_sf"/>
</dbReference>
<evidence type="ECO:0000256" key="1">
    <source>
        <dbReference type="ARBA" id="ARBA00004571"/>
    </source>
</evidence>
<dbReference type="AlphaFoldDB" id="A0A1Y5HS36"/>
<accession>A0A1Y5HS36</accession>
<evidence type="ECO:0000256" key="2">
    <source>
        <dbReference type="ARBA" id="ARBA00022448"/>
    </source>
</evidence>
<dbReference type="EMBL" id="MABE01000431">
    <property type="protein sequence ID" value="OUS40128.1"/>
    <property type="molecule type" value="Genomic_DNA"/>
</dbReference>
<dbReference type="GO" id="GO:0009279">
    <property type="term" value="C:cell outer membrane"/>
    <property type="evidence" value="ECO:0007669"/>
    <property type="project" value="UniProtKB-SubCell"/>
</dbReference>
<dbReference type="Gene3D" id="2.40.170.20">
    <property type="entry name" value="TonB-dependent receptor, beta-barrel domain"/>
    <property type="match status" value="1"/>
</dbReference>
<reference evidence="10" key="1">
    <citation type="journal article" date="2017" name="Proc. Natl. Acad. Sci. U.S.A.">
        <title>Simulation of Deepwater Horizon oil plume reveals substrate specialization within a complex community of hydrocarbon degraders.</title>
        <authorList>
            <person name="Hu P."/>
            <person name="Dubinsky E.A."/>
            <person name="Probst A.J."/>
            <person name="Wang J."/>
            <person name="Sieber C.M.K."/>
            <person name="Tom L.M."/>
            <person name="Gardinali P."/>
            <person name="Banfield J.F."/>
            <person name="Atlas R.M."/>
            <person name="Andersen G.L."/>
        </authorList>
    </citation>
    <scope>NUCLEOTIDE SEQUENCE [LARGE SCALE GENOMIC DNA]</scope>
</reference>
<keyword evidence="6" id="KW-0472">Membrane</keyword>